<proteinExistence type="predicted"/>
<sequence length="124" mass="13881">MITIIILLISYIIWGKISDAQLIINYVSCASVILSITLSVFAILYTYVSNVQIQQQFEKINSAAISISDTSNKLIQTEGKLNDFLETIEERLSNIDKSQTEMTQQISNINKEVETSSLNNMPSS</sequence>
<dbReference type="AlphaFoldDB" id="A0A2D3L5C8"/>
<feature type="transmembrane region" description="Helical" evidence="1">
    <location>
        <begin position="30"/>
        <end position="48"/>
    </location>
</feature>
<evidence type="ECO:0000313" key="3">
    <source>
        <dbReference type="Proteomes" id="UP000229630"/>
    </source>
</evidence>
<keyword evidence="1" id="KW-1133">Transmembrane helix</keyword>
<gene>
    <name evidence="2" type="ORF">CTM62_02675</name>
</gene>
<organism evidence="2 3">
    <name type="scientific">Prevotella intermedia</name>
    <dbReference type="NCBI Taxonomy" id="28131"/>
    <lineage>
        <taxon>Bacteria</taxon>
        <taxon>Pseudomonadati</taxon>
        <taxon>Bacteroidota</taxon>
        <taxon>Bacteroidia</taxon>
        <taxon>Bacteroidales</taxon>
        <taxon>Prevotellaceae</taxon>
        <taxon>Prevotella</taxon>
    </lineage>
</organism>
<protein>
    <submittedName>
        <fullName evidence="2">Uncharacterized protein</fullName>
    </submittedName>
</protein>
<dbReference type="EMBL" id="CP024723">
    <property type="protein sequence ID" value="ATV25733.1"/>
    <property type="molecule type" value="Genomic_DNA"/>
</dbReference>
<keyword evidence="1" id="KW-0472">Membrane</keyword>
<accession>A0A2D3L5C8</accession>
<reference evidence="2 3" key="1">
    <citation type="submission" date="2017-11" db="EMBL/GenBank/DDBJ databases">
        <title>Genome sequencing of Prevotella intermedia KCOM 2837.</title>
        <authorList>
            <person name="Kook J.-K."/>
            <person name="Park S.-N."/>
            <person name="Lim Y.K."/>
        </authorList>
    </citation>
    <scope>NUCLEOTIDE SEQUENCE [LARGE SCALE GENOMIC DNA]</scope>
    <source>
        <strain evidence="2 3">KCOM 2837</strain>
    </source>
</reference>
<evidence type="ECO:0000313" key="2">
    <source>
        <dbReference type="EMBL" id="ATV25733.1"/>
    </source>
</evidence>
<keyword evidence="1" id="KW-0812">Transmembrane</keyword>
<evidence type="ECO:0000256" key="1">
    <source>
        <dbReference type="SAM" id="Phobius"/>
    </source>
</evidence>
<name>A0A2D3L5C8_PREIN</name>
<dbReference type="Proteomes" id="UP000229630">
    <property type="component" value="Chromosome 1"/>
</dbReference>